<evidence type="ECO:0000313" key="2">
    <source>
        <dbReference type="Proteomes" id="UP000827872"/>
    </source>
</evidence>
<organism evidence="1 2">
    <name type="scientific">Sphaerodactylus townsendi</name>
    <dbReference type="NCBI Taxonomy" id="933632"/>
    <lineage>
        <taxon>Eukaryota</taxon>
        <taxon>Metazoa</taxon>
        <taxon>Chordata</taxon>
        <taxon>Craniata</taxon>
        <taxon>Vertebrata</taxon>
        <taxon>Euteleostomi</taxon>
        <taxon>Lepidosauria</taxon>
        <taxon>Squamata</taxon>
        <taxon>Bifurcata</taxon>
        <taxon>Gekkota</taxon>
        <taxon>Sphaerodactylidae</taxon>
        <taxon>Sphaerodactylus</taxon>
    </lineage>
</organism>
<name>A0ACB8FC49_9SAUR</name>
<gene>
    <name evidence="1" type="ORF">K3G42_009431</name>
</gene>
<dbReference type="EMBL" id="CM037622">
    <property type="protein sequence ID" value="KAH8003040.1"/>
    <property type="molecule type" value="Genomic_DNA"/>
</dbReference>
<accession>A0ACB8FC49</accession>
<evidence type="ECO:0000313" key="1">
    <source>
        <dbReference type="EMBL" id="KAH8003040.1"/>
    </source>
</evidence>
<protein>
    <submittedName>
        <fullName evidence="1">Uncharacterized protein</fullName>
    </submittedName>
</protein>
<comment type="caution">
    <text evidence="1">The sequence shown here is derived from an EMBL/GenBank/DDBJ whole genome shotgun (WGS) entry which is preliminary data.</text>
</comment>
<reference evidence="1" key="1">
    <citation type="submission" date="2021-08" db="EMBL/GenBank/DDBJ databases">
        <title>The first chromosome-level gecko genome reveals the dynamic sex chromosomes of Neotropical dwarf geckos (Sphaerodactylidae: Sphaerodactylus).</title>
        <authorList>
            <person name="Pinto B.J."/>
            <person name="Keating S.E."/>
            <person name="Gamble T."/>
        </authorList>
    </citation>
    <scope>NUCLEOTIDE SEQUENCE</scope>
    <source>
        <strain evidence="1">TG3544</strain>
    </source>
</reference>
<keyword evidence="2" id="KW-1185">Reference proteome</keyword>
<sequence length="78" mass="8532">MSVLTLQHAVELAEQISAFPQQCMRRDRDSAYHSAFDASSFTEALQFEFDKGLEVILTESVPGATKFSLGHGRGGAKL</sequence>
<dbReference type="Proteomes" id="UP000827872">
    <property type="component" value="Linkage Group LG09"/>
</dbReference>
<proteinExistence type="predicted"/>